<protein>
    <submittedName>
        <fullName evidence="1">HAD family hydrolase</fullName>
    </submittedName>
</protein>
<dbReference type="Pfam" id="PF13419">
    <property type="entry name" value="HAD_2"/>
    <property type="match status" value="1"/>
</dbReference>
<evidence type="ECO:0000313" key="2">
    <source>
        <dbReference type="Proteomes" id="UP000265926"/>
    </source>
</evidence>
<dbReference type="InterPro" id="IPR023214">
    <property type="entry name" value="HAD_sf"/>
</dbReference>
<reference evidence="1 2" key="1">
    <citation type="submission" date="2018-08" db="EMBL/GenBank/DDBJ databases">
        <title>Pallidiluteibacterium maritimus gen. nov., sp. nov., isolated from coastal sediment.</title>
        <authorList>
            <person name="Zhou L.Y."/>
        </authorList>
    </citation>
    <scope>NUCLEOTIDE SEQUENCE [LARGE SCALE GENOMIC DNA]</scope>
    <source>
        <strain evidence="1 2">XSD2</strain>
    </source>
</reference>
<gene>
    <name evidence="1" type="ORF">D1614_10865</name>
</gene>
<dbReference type="InterPro" id="IPR006439">
    <property type="entry name" value="HAD-SF_hydro_IA"/>
</dbReference>
<dbReference type="RefSeq" id="WP_119437957.1">
    <property type="nucleotide sequence ID" value="NZ_QWGR01000005.1"/>
</dbReference>
<proteinExistence type="predicted"/>
<dbReference type="InterPro" id="IPR023198">
    <property type="entry name" value="PGP-like_dom2"/>
</dbReference>
<dbReference type="SFLD" id="SFLDS00003">
    <property type="entry name" value="Haloacid_Dehalogenase"/>
    <property type="match status" value="1"/>
</dbReference>
<dbReference type="CDD" id="cd07505">
    <property type="entry name" value="HAD_BPGM-like"/>
    <property type="match status" value="1"/>
</dbReference>
<comment type="caution">
    <text evidence="1">The sequence shown here is derived from an EMBL/GenBank/DDBJ whole genome shotgun (WGS) entry which is preliminary data.</text>
</comment>
<dbReference type="Proteomes" id="UP000265926">
    <property type="component" value="Unassembled WGS sequence"/>
</dbReference>
<dbReference type="PANTHER" id="PTHR43481:SF4">
    <property type="entry name" value="GLYCEROL-1-PHOSPHATE PHOSPHOHYDROLASE 1-RELATED"/>
    <property type="match status" value="1"/>
</dbReference>
<accession>A0A399SW16</accession>
<dbReference type="NCBIfam" id="TIGR01509">
    <property type="entry name" value="HAD-SF-IA-v3"/>
    <property type="match status" value="1"/>
</dbReference>
<keyword evidence="2" id="KW-1185">Reference proteome</keyword>
<dbReference type="OrthoDB" id="9797743at2"/>
<dbReference type="SFLD" id="SFLDG01129">
    <property type="entry name" value="C1.5:_HAD__Beta-PGM__Phosphata"/>
    <property type="match status" value="1"/>
</dbReference>
<keyword evidence="1" id="KW-0378">Hydrolase</keyword>
<dbReference type="Gene3D" id="1.10.150.240">
    <property type="entry name" value="Putative phosphatase, domain 2"/>
    <property type="match status" value="1"/>
</dbReference>
<dbReference type="AlphaFoldDB" id="A0A399SW16"/>
<dbReference type="SFLD" id="SFLDG01135">
    <property type="entry name" value="C1.5.6:_HAD__Beta-PGM__Phospha"/>
    <property type="match status" value="1"/>
</dbReference>
<dbReference type="PANTHER" id="PTHR43481">
    <property type="entry name" value="FRUCTOSE-1-PHOSPHATE PHOSPHATASE"/>
    <property type="match status" value="1"/>
</dbReference>
<name>A0A399SW16_9BACT</name>
<evidence type="ECO:0000313" key="1">
    <source>
        <dbReference type="EMBL" id="RIJ48226.1"/>
    </source>
</evidence>
<dbReference type="GO" id="GO:0050308">
    <property type="term" value="F:sugar-phosphatase activity"/>
    <property type="evidence" value="ECO:0007669"/>
    <property type="project" value="TreeGrafter"/>
</dbReference>
<dbReference type="SUPFAM" id="SSF56784">
    <property type="entry name" value="HAD-like"/>
    <property type="match status" value="1"/>
</dbReference>
<dbReference type="InterPro" id="IPR041492">
    <property type="entry name" value="HAD_2"/>
</dbReference>
<dbReference type="EMBL" id="QWGR01000005">
    <property type="protein sequence ID" value="RIJ48226.1"/>
    <property type="molecule type" value="Genomic_DNA"/>
</dbReference>
<dbReference type="Gene3D" id="3.40.50.1000">
    <property type="entry name" value="HAD superfamily/HAD-like"/>
    <property type="match status" value="1"/>
</dbReference>
<organism evidence="1 2">
    <name type="scientific">Maribellus luteus</name>
    <dbReference type="NCBI Taxonomy" id="2305463"/>
    <lineage>
        <taxon>Bacteria</taxon>
        <taxon>Pseudomonadati</taxon>
        <taxon>Bacteroidota</taxon>
        <taxon>Bacteroidia</taxon>
        <taxon>Marinilabiliales</taxon>
        <taxon>Prolixibacteraceae</taxon>
        <taxon>Maribellus</taxon>
    </lineage>
</organism>
<dbReference type="InterPro" id="IPR036412">
    <property type="entry name" value="HAD-like_sf"/>
</dbReference>
<sequence length="202" mass="22768">MEKKLEIYPGTKALIFDLDGTLADNMPIHFLAFRNVLKEYKVDLKPELFMSLAGVPAVETIAHYNEIFGVQMDPEKVGHQKEAEYEKIMHKMKPVEPVVALLKKYHGKLPMAVGTGGYRRLAERTMQIIGIDQYVDILVSADDVQHPKPHPETFLKCAEKMGVAPEFCQVFEDGEPGMQAARTAGMMVTSVNDFYEMDFSLV</sequence>
<dbReference type="InterPro" id="IPR051806">
    <property type="entry name" value="HAD-like_SPP"/>
</dbReference>